<dbReference type="InterPro" id="IPR025657">
    <property type="entry name" value="RadC_JAB"/>
</dbReference>
<dbReference type="InterPro" id="IPR020891">
    <property type="entry name" value="UPF0758_CS"/>
</dbReference>
<comment type="similarity">
    <text evidence="1">Belongs to the UPF0758 family.</text>
</comment>
<dbReference type="PANTHER" id="PTHR30471">
    <property type="entry name" value="DNA REPAIR PROTEIN RADC"/>
    <property type="match status" value="1"/>
</dbReference>
<feature type="domain" description="MPN" evidence="7">
    <location>
        <begin position="27"/>
        <end position="151"/>
    </location>
</feature>
<dbReference type="EMBL" id="FPBT01000031">
    <property type="protein sequence ID" value="SFU67652.1"/>
    <property type="molecule type" value="Genomic_DNA"/>
</dbReference>
<protein>
    <submittedName>
        <fullName evidence="8">DNA repair protein RadC</fullName>
    </submittedName>
</protein>
<dbReference type="Gene3D" id="3.40.140.10">
    <property type="entry name" value="Cytidine Deaminase, domain 2"/>
    <property type="match status" value="1"/>
</dbReference>
<evidence type="ECO:0000313" key="8">
    <source>
        <dbReference type="EMBL" id="SFU67652.1"/>
    </source>
</evidence>
<name>A0A1I7I3Y3_9FIRM</name>
<dbReference type="InterPro" id="IPR001405">
    <property type="entry name" value="UPF0758"/>
</dbReference>
<evidence type="ECO:0000313" key="9">
    <source>
        <dbReference type="Proteomes" id="UP000198817"/>
    </source>
</evidence>
<dbReference type="Proteomes" id="UP000198817">
    <property type="component" value="Unassembled WGS sequence"/>
</dbReference>
<evidence type="ECO:0000256" key="6">
    <source>
        <dbReference type="ARBA" id="ARBA00023049"/>
    </source>
</evidence>
<dbReference type="PROSITE" id="PS01302">
    <property type="entry name" value="UPF0758"/>
    <property type="match status" value="1"/>
</dbReference>
<dbReference type="STRING" id="155865.SAMN05216515_13417"/>
<dbReference type="InterPro" id="IPR037518">
    <property type="entry name" value="MPN"/>
</dbReference>
<sequence length="166" mass="18428">MPKKNENEIKVVNVRLVKEPSLYSTKEVTSPEAVMEVVAGELKNYDREVFAILNLKTNGKPINLHICSVGTLDAAMINPREAFKAIILSNAASFICIHNHPSGNCEPSPADIAVTERMVRCGELMGIKMLDHIIIAAETGEQASFLRKGLLDGMRSRDDYTSEWER</sequence>
<evidence type="ECO:0000256" key="4">
    <source>
        <dbReference type="ARBA" id="ARBA00022801"/>
    </source>
</evidence>
<accession>A0A1I7I3Y3</accession>
<keyword evidence="4" id="KW-0378">Hydrolase</keyword>
<keyword evidence="5" id="KW-0862">Zinc</keyword>
<evidence type="ECO:0000256" key="5">
    <source>
        <dbReference type="ARBA" id="ARBA00022833"/>
    </source>
</evidence>
<dbReference type="GO" id="GO:0008237">
    <property type="term" value="F:metallopeptidase activity"/>
    <property type="evidence" value="ECO:0007669"/>
    <property type="project" value="UniProtKB-KW"/>
</dbReference>
<keyword evidence="2" id="KW-0645">Protease</keyword>
<gene>
    <name evidence="8" type="ORF">SAMN05216508_1318</name>
</gene>
<evidence type="ECO:0000256" key="3">
    <source>
        <dbReference type="ARBA" id="ARBA00022723"/>
    </source>
</evidence>
<organism evidence="8 9">
    <name type="scientific">Eubacterium pyruvativorans</name>
    <dbReference type="NCBI Taxonomy" id="155865"/>
    <lineage>
        <taxon>Bacteria</taxon>
        <taxon>Bacillati</taxon>
        <taxon>Bacillota</taxon>
        <taxon>Clostridia</taxon>
        <taxon>Eubacteriales</taxon>
        <taxon>Eubacteriaceae</taxon>
        <taxon>Eubacterium</taxon>
    </lineage>
</organism>
<dbReference type="PROSITE" id="PS50249">
    <property type="entry name" value="MPN"/>
    <property type="match status" value="1"/>
</dbReference>
<evidence type="ECO:0000256" key="2">
    <source>
        <dbReference type="ARBA" id="ARBA00022670"/>
    </source>
</evidence>
<dbReference type="Pfam" id="PF04002">
    <property type="entry name" value="RadC"/>
    <property type="match status" value="1"/>
</dbReference>
<reference evidence="8 9" key="1">
    <citation type="submission" date="2016-10" db="EMBL/GenBank/DDBJ databases">
        <authorList>
            <person name="de Groot N.N."/>
        </authorList>
    </citation>
    <scope>NUCLEOTIDE SEQUENCE [LARGE SCALE GENOMIC DNA]</scope>
    <source>
        <strain evidence="8 9">KHGC13</strain>
    </source>
</reference>
<dbReference type="OrthoDB" id="9804482at2"/>
<dbReference type="AlphaFoldDB" id="A0A1I7I3Y3"/>
<keyword evidence="3" id="KW-0479">Metal-binding</keyword>
<dbReference type="GO" id="GO:0006508">
    <property type="term" value="P:proteolysis"/>
    <property type="evidence" value="ECO:0007669"/>
    <property type="project" value="UniProtKB-KW"/>
</dbReference>
<proteinExistence type="inferred from homology"/>
<evidence type="ECO:0000256" key="1">
    <source>
        <dbReference type="ARBA" id="ARBA00010243"/>
    </source>
</evidence>
<dbReference type="SUPFAM" id="SSF102712">
    <property type="entry name" value="JAB1/MPN domain"/>
    <property type="match status" value="1"/>
</dbReference>
<dbReference type="PANTHER" id="PTHR30471:SF3">
    <property type="entry name" value="UPF0758 PROTEIN YEES-RELATED"/>
    <property type="match status" value="1"/>
</dbReference>
<keyword evidence="9" id="KW-1185">Reference proteome</keyword>
<dbReference type="GO" id="GO:0046872">
    <property type="term" value="F:metal ion binding"/>
    <property type="evidence" value="ECO:0007669"/>
    <property type="project" value="UniProtKB-KW"/>
</dbReference>
<dbReference type="GeneID" id="303115406"/>
<dbReference type="RefSeq" id="WP_075712647.1">
    <property type="nucleotide sequence ID" value="NZ_FNBF01000030.1"/>
</dbReference>
<evidence type="ECO:0000259" key="7">
    <source>
        <dbReference type="PROSITE" id="PS50249"/>
    </source>
</evidence>
<keyword evidence="6" id="KW-0482">Metalloprotease</keyword>
<dbReference type="CDD" id="cd08071">
    <property type="entry name" value="MPN_DUF2466"/>
    <property type="match status" value="1"/>
</dbReference>